<dbReference type="AlphaFoldDB" id="B0C8D4"/>
<dbReference type="KEGG" id="amr:AM1_5126"/>
<dbReference type="HOGENOM" id="CLU_3323247_0_0_3"/>
<dbReference type="EMBL" id="CP000828">
    <property type="protein sequence ID" value="ABW30089.1"/>
    <property type="molecule type" value="Genomic_DNA"/>
</dbReference>
<organism evidence="1 2">
    <name type="scientific">Acaryochloris marina (strain MBIC 11017)</name>
    <dbReference type="NCBI Taxonomy" id="329726"/>
    <lineage>
        <taxon>Bacteria</taxon>
        <taxon>Bacillati</taxon>
        <taxon>Cyanobacteriota</taxon>
        <taxon>Cyanophyceae</taxon>
        <taxon>Acaryochloridales</taxon>
        <taxon>Acaryochloridaceae</taxon>
        <taxon>Acaryochloris</taxon>
    </lineage>
</organism>
<sequence>MWEIRGDDWRHQSGEQELYDHLIESAPMYNSEGNIIDN</sequence>
<protein>
    <submittedName>
        <fullName evidence="1">Uncharacterized protein</fullName>
    </submittedName>
</protein>
<gene>
    <name evidence="1" type="ordered locus">AM1_5126</name>
</gene>
<proteinExistence type="predicted"/>
<evidence type="ECO:0000313" key="2">
    <source>
        <dbReference type="Proteomes" id="UP000000268"/>
    </source>
</evidence>
<dbReference type="Proteomes" id="UP000000268">
    <property type="component" value="Chromosome"/>
</dbReference>
<reference evidence="1 2" key="1">
    <citation type="journal article" date="2008" name="Proc. Natl. Acad. Sci. U.S.A.">
        <title>Niche adaptation and genome expansion in the chlorophyll d-producing cyanobacterium Acaryochloris marina.</title>
        <authorList>
            <person name="Swingley W.D."/>
            <person name="Chen M."/>
            <person name="Cheung P.C."/>
            <person name="Conrad A.L."/>
            <person name="Dejesa L.C."/>
            <person name="Hao J."/>
            <person name="Honchak B.M."/>
            <person name="Karbach L.E."/>
            <person name="Kurdoglu A."/>
            <person name="Lahiri S."/>
            <person name="Mastrian S.D."/>
            <person name="Miyashita H."/>
            <person name="Page L."/>
            <person name="Ramakrishna P."/>
            <person name="Satoh S."/>
            <person name="Sattley W.M."/>
            <person name="Shimada Y."/>
            <person name="Taylor H.L."/>
            <person name="Tomo T."/>
            <person name="Tsuchiya T."/>
            <person name="Wang Z.T."/>
            <person name="Raymond J."/>
            <person name="Mimuro M."/>
            <person name="Blankenship R.E."/>
            <person name="Touchman J.W."/>
        </authorList>
    </citation>
    <scope>NUCLEOTIDE SEQUENCE [LARGE SCALE GENOMIC DNA]</scope>
    <source>
        <strain evidence="2">MBIC 11017</strain>
    </source>
</reference>
<accession>B0C8D4</accession>
<evidence type="ECO:0000313" key="1">
    <source>
        <dbReference type="EMBL" id="ABW30089.1"/>
    </source>
</evidence>
<keyword evidence="2" id="KW-1185">Reference proteome</keyword>
<name>B0C8D4_ACAM1</name>